<evidence type="ECO:0000313" key="8">
    <source>
        <dbReference type="Proteomes" id="UP000056968"/>
    </source>
</evidence>
<dbReference type="Gene3D" id="3.40.109.10">
    <property type="entry name" value="NADH Oxidase"/>
    <property type="match status" value="1"/>
</dbReference>
<reference evidence="7 8" key="1">
    <citation type="submission" date="2015-11" db="EMBL/GenBank/DDBJ databases">
        <title>A Two-component Flavoprotein Monooxygenase System MeaXY Responsible for para-Hydroxylation of 2-Methyl-6-ethylaniline and 2,6-Diethylaniline in Sphingobium baderi DE-13.</title>
        <authorList>
            <person name="Cheng M."/>
            <person name="Meng Q."/>
            <person name="Yang Y."/>
            <person name="Chu C."/>
            <person name="Yan X."/>
            <person name="He J."/>
            <person name="Li S."/>
        </authorList>
    </citation>
    <scope>NUCLEOTIDE SEQUENCE [LARGE SCALE GENOMIC DNA]</scope>
    <source>
        <strain evidence="7 8">DE-13</strain>
    </source>
</reference>
<dbReference type="AlphaFoldDB" id="A0A0S3EYC7"/>
<dbReference type="InterPro" id="IPR023936">
    <property type="entry name" value="RutE-like"/>
</dbReference>
<dbReference type="Pfam" id="PF00881">
    <property type="entry name" value="Nitroreductase"/>
    <property type="match status" value="1"/>
</dbReference>
<evidence type="ECO:0000256" key="4">
    <source>
        <dbReference type="ARBA" id="ARBA00023002"/>
    </source>
</evidence>
<evidence type="ECO:0000259" key="6">
    <source>
        <dbReference type="Pfam" id="PF00881"/>
    </source>
</evidence>
<dbReference type="STRING" id="1332080.ATN00_08860"/>
<dbReference type="NCBIfam" id="NF003768">
    <property type="entry name" value="PRK05365.1"/>
    <property type="match status" value="1"/>
</dbReference>
<keyword evidence="8" id="KW-1185">Reference proteome</keyword>
<evidence type="ECO:0000256" key="2">
    <source>
        <dbReference type="ARBA" id="ARBA00022643"/>
    </source>
</evidence>
<keyword evidence="4 5" id="KW-0560">Oxidoreductase</keyword>
<name>A0A0S3EYC7_9SPHN</name>
<dbReference type="EMBL" id="CP013264">
    <property type="protein sequence ID" value="ALR20402.1"/>
    <property type="molecule type" value="Genomic_DNA"/>
</dbReference>
<comment type="similarity">
    <text evidence="5">Belongs to the nitroreductase family. HadB/RutE subfamily.</text>
</comment>
<evidence type="ECO:0000256" key="1">
    <source>
        <dbReference type="ARBA" id="ARBA00022630"/>
    </source>
</evidence>
<dbReference type="CDD" id="cd02148">
    <property type="entry name" value="RutE-like"/>
    <property type="match status" value="1"/>
</dbReference>
<gene>
    <name evidence="7" type="ORF">ATN00_08860</name>
</gene>
<dbReference type="EC" id="1.-.-.-" evidence="5"/>
<dbReference type="KEGG" id="sbd:ATN00_08860"/>
<keyword evidence="3 5" id="KW-0521">NADP</keyword>
<evidence type="ECO:0000256" key="5">
    <source>
        <dbReference type="HAMAP-Rule" id="MF_01204"/>
    </source>
</evidence>
<dbReference type="SUPFAM" id="SSF55469">
    <property type="entry name" value="FMN-dependent nitroreductase-like"/>
    <property type="match status" value="1"/>
</dbReference>
<protein>
    <recommendedName>
        <fullName evidence="5">Putative NADH dehydrogenase/NAD(P)H nitroreductase ATN00_08860</fullName>
        <ecNumber evidence="5">1.-.-.-</ecNumber>
    </recommendedName>
</protein>
<dbReference type="PANTHER" id="PTHR43543:SF1">
    <property type="entry name" value="MALONIC SEMIALDEHYDE REDUCTASE RUTE-RELATED"/>
    <property type="match status" value="1"/>
</dbReference>
<dbReference type="GO" id="GO:0016491">
    <property type="term" value="F:oxidoreductase activity"/>
    <property type="evidence" value="ECO:0007669"/>
    <property type="project" value="UniProtKB-UniRule"/>
</dbReference>
<accession>A0A0S3EYC7</accession>
<dbReference type="HAMAP" id="MF_01204">
    <property type="entry name" value="Oxidoreductase_RutE_HadB"/>
    <property type="match status" value="1"/>
</dbReference>
<dbReference type="InterPro" id="IPR050461">
    <property type="entry name" value="Nitroreductase_HadB/RutE"/>
</dbReference>
<dbReference type="Proteomes" id="UP000056968">
    <property type="component" value="Chromosome"/>
</dbReference>
<keyword evidence="2 5" id="KW-0288">FMN</keyword>
<keyword evidence="5" id="KW-0520">NAD</keyword>
<dbReference type="OrthoDB" id="9784375at2"/>
<proteinExistence type="inferred from homology"/>
<dbReference type="InterPro" id="IPR029479">
    <property type="entry name" value="Nitroreductase"/>
</dbReference>
<evidence type="ECO:0000313" key="7">
    <source>
        <dbReference type="EMBL" id="ALR20402.1"/>
    </source>
</evidence>
<sequence>MLDRLFRQARSHNGWTDRPVADETLHAIYDLMKWGPTAANSTPGRFAFVRSAAAKERLKPLLSPGNVDKVMQAPCTVIIAWDSAFYELMPKLFPSRDMKASFVGRDDVILDTATRSSTLQGAYFIMAARALGLDCGPMSGFNRAATDAEFFPDGRWKSNFLCNIGYGKQEELFPRNPRLDYEEACLEF</sequence>
<feature type="domain" description="Nitroreductase" evidence="6">
    <location>
        <begin position="8"/>
        <end position="166"/>
    </location>
</feature>
<comment type="cofactor">
    <cofactor evidence="5">
        <name>FMN</name>
        <dbReference type="ChEBI" id="CHEBI:58210"/>
    </cofactor>
</comment>
<dbReference type="PANTHER" id="PTHR43543">
    <property type="entry name" value="MALONIC SEMIALDEHYDE REDUCTASE RUTE-RELATED"/>
    <property type="match status" value="1"/>
</dbReference>
<evidence type="ECO:0000256" key="3">
    <source>
        <dbReference type="ARBA" id="ARBA00022857"/>
    </source>
</evidence>
<keyword evidence="1 5" id="KW-0285">Flavoprotein</keyword>
<organism evidence="7 8">
    <name type="scientific">Sphingobium baderi</name>
    <dbReference type="NCBI Taxonomy" id="1332080"/>
    <lineage>
        <taxon>Bacteria</taxon>
        <taxon>Pseudomonadati</taxon>
        <taxon>Pseudomonadota</taxon>
        <taxon>Alphaproteobacteria</taxon>
        <taxon>Sphingomonadales</taxon>
        <taxon>Sphingomonadaceae</taxon>
        <taxon>Sphingobium</taxon>
    </lineage>
</organism>
<dbReference type="InterPro" id="IPR000415">
    <property type="entry name" value="Nitroreductase-like"/>
</dbReference>